<comment type="caution">
    <text evidence="8">The sequence shown here is derived from an EMBL/GenBank/DDBJ whole genome shotgun (WGS) entry which is preliminary data.</text>
</comment>
<dbReference type="SUPFAM" id="SSF68906">
    <property type="entry name" value="SAP domain"/>
    <property type="match status" value="1"/>
</dbReference>
<name>A0AA88GT73_NAELO</name>
<feature type="domain" description="RING-type" evidence="6">
    <location>
        <begin position="32"/>
        <end position="71"/>
    </location>
</feature>
<gene>
    <name evidence="8" type="ORF">C9374_002326</name>
</gene>
<dbReference type="GO" id="GO:0005634">
    <property type="term" value="C:nucleus"/>
    <property type="evidence" value="ECO:0007669"/>
    <property type="project" value="TreeGrafter"/>
</dbReference>
<dbReference type="GO" id="GO:0097505">
    <property type="term" value="C:Rad6-Rad18 complex"/>
    <property type="evidence" value="ECO:0007669"/>
    <property type="project" value="TreeGrafter"/>
</dbReference>
<dbReference type="PANTHER" id="PTHR14134">
    <property type="entry name" value="E3 UBIQUITIN-PROTEIN LIGASE RAD18"/>
    <property type="match status" value="1"/>
</dbReference>
<organism evidence="8 9">
    <name type="scientific">Naegleria lovaniensis</name>
    <name type="common">Amoeba</name>
    <dbReference type="NCBI Taxonomy" id="51637"/>
    <lineage>
        <taxon>Eukaryota</taxon>
        <taxon>Discoba</taxon>
        <taxon>Heterolobosea</taxon>
        <taxon>Tetramitia</taxon>
        <taxon>Eutetramitia</taxon>
        <taxon>Vahlkampfiidae</taxon>
        <taxon>Naegleria</taxon>
    </lineage>
</organism>
<feature type="domain" description="SAP" evidence="7">
    <location>
        <begin position="155"/>
        <end position="189"/>
    </location>
</feature>
<dbReference type="PROSITE" id="PS00518">
    <property type="entry name" value="ZF_RING_1"/>
    <property type="match status" value="1"/>
</dbReference>
<reference evidence="8 9" key="1">
    <citation type="journal article" date="2018" name="BMC Genomics">
        <title>The genome of Naegleria lovaniensis, the basis for a comparative approach to unravel pathogenicity factors of the human pathogenic amoeba N. fowleri.</title>
        <authorList>
            <person name="Liechti N."/>
            <person name="Schurch N."/>
            <person name="Bruggmann R."/>
            <person name="Wittwer M."/>
        </authorList>
    </citation>
    <scope>NUCLEOTIDE SEQUENCE [LARGE SCALE GENOMIC DNA]</scope>
    <source>
        <strain evidence="8 9">ATCC 30569</strain>
    </source>
</reference>
<evidence type="ECO:0000313" key="9">
    <source>
        <dbReference type="Proteomes" id="UP000816034"/>
    </source>
</evidence>
<dbReference type="Pfam" id="PF02037">
    <property type="entry name" value="SAP"/>
    <property type="match status" value="1"/>
</dbReference>
<evidence type="ECO:0000259" key="6">
    <source>
        <dbReference type="PROSITE" id="PS50089"/>
    </source>
</evidence>
<dbReference type="GO" id="GO:0006513">
    <property type="term" value="P:protein monoubiquitination"/>
    <property type="evidence" value="ECO:0007669"/>
    <property type="project" value="InterPro"/>
</dbReference>
<dbReference type="InterPro" id="IPR003034">
    <property type="entry name" value="SAP_dom"/>
</dbReference>
<sequence>MSKNESLLDEEPTWEKRTNLQSLSAFENSLQCPICKELLDNPKCIRTCLHFFCDLCISREFSFRNRCPICKEEYSKSDIIKVPFVSDMMNLYSNARKDLIQQLTNSQKEHDRSDLNDRHSTASISESQESFDWSCQRSNHSSPSSSSSKIPSLCYSILKNNQLKEYLKKFNLPTHGTREQMIWRIKEYILRHNSNIDRVKPFSEEQIISSIVKEEREREQLKSKGTVNSFFSKTPKKQDISSASPSSFDYSNSEITESTFNEPKVSRLNKSLKISPHKDETIKDDSANSSSFTAIVLSPEDSSIIILTPPFKRDENSDDDDNERESSCSSSPQICKRKQAPNISNDTPTEWKKRCTVKIRHKSNHVQN</sequence>
<dbReference type="AlphaFoldDB" id="A0AA88GT73"/>
<dbReference type="InterPro" id="IPR036361">
    <property type="entry name" value="SAP_dom_sf"/>
</dbReference>
<dbReference type="InterPro" id="IPR039577">
    <property type="entry name" value="Rad18"/>
</dbReference>
<evidence type="ECO:0000313" key="8">
    <source>
        <dbReference type="EMBL" id="KAG2386582.1"/>
    </source>
</evidence>
<dbReference type="SMART" id="SM00184">
    <property type="entry name" value="RING"/>
    <property type="match status" value="1"/>
</dbReference>
<evidence type="ECO:0000256" key="5">
    <source>
        <dbReference type="SAM" id="MobiDB-lite"/>
    </source>
</evidence>
<dbReference type="Gene3D" id="1.10.720.30">
    <property type="entry name" value="SAP domain"/>
    <property type="match status" value="1"/>
</dbReference>
<dbReference type="InterPro" id="IPR001841">
    <property type="entry name" value="Znf_RING"/>
</dbReference>
<dbReference type="Pfam" id="PF13923">
    <property type="entry name" value="zf-C3HC4_2"/>
    <property type="match status" value="1"/>
</dbReference>
<evidence type="ECO:0000256" key="4">
    <source>
        <dbReference type="PROSITE-ProRule" id="PRU00175"/>
    </source>
</evidence>
<dbReference type="GeneID" id="68094782"/>
<dbReference type="PANTHER" id="PTHR14134:SF2">
    <property type="entry name" value="E3 UBIQUITIN-PROTEIN LIGASE RAD18"/>
    <property type="match status" value="1"/>
</dbReference>
<dbReference type="EMBL" id="PYSW02000015">
    <property type="protein sequence ID" value="KAG2386582.1"/>
    <property type="molecule type" value="Genomic_DNA"/>
</dbReference>
<feature type="region of interest" description="Disordered" evidence="5">
    <location>
        <begin position="307"/>
        <end position="352"/>
    </location>
</feature>
<dbReference type="InterPro" id="IPR013083">
    <property type="entry name" value="Znf_RING/FYVE/PHD"/>
</dbReference>
<dbReference type="SMART" id="SM00513">
    <property type="entry name" value="SAP"/>
    <property type="match status" value="1"/>
</dbReference>
<proteinExistence type="predicted"/>
<dbReference type="RefSeq" id="XP_044550574.1">
    <property type="nucleotide sequence ID" value="XM_044691732.1"/>
</dbReference>
<dbReference type="GO" id="GO:0003697">
    <property type="term" value="F:single-stranded DNA binding"/>
    <property type="evidence" value="ECO:0007669"/>
    <property type="project" value="InterPro"/>
</dbReference>
<dbReference type="Gene3D" id="3.30.40.10">
    <property type="entry name" value="Zinc/RING finger domain, C3HC4 (zinc finger)"/>
    <property type="match status" value="1"/>
</dbReference>
<protein>
    <recommendedName>
        <fullName evidence="10">Postreplication repair E3 ubiquitin-protein ligase RAD18</fullName>
    </recommendedName>
</protein>
<dbReference type="GO" id="GO:0006301">
    <property type="term" value="P:DNA damage tolerance"/>
    <property type="evidence" value="ECO:0007669"/>
    <property type="project" value="InterPro"/>
</dbReference>
<dbReference type="PROSITE" id="PS50089">
    <property type="entry name" value="ZF_RING_2"/>
    <property type="match status" value="1"/>
</dbReference>
<dbReference type="GO" id="GO:0008270">
    <property type="term" value="F:zinc ion binding"/>
    <property type="evidence" value="ECO:0007669"/>
    <property type="project" value="UniProtKB-KW"/>
</dbReference>
<evidence type="ECO:0000256" key="1">
    <source>
        <dbReference type="ARBA" id="ARBA00022723"/>
    </source>
</evidence>
<evidence type="ECO:0000256" key="3">
    <source>
        <dbReference type="ARBA" id="ARBA00022833"/>
    </source>
</evidence>
<dbReference type="SUPFAM" id="SSF57850">
    <property type="entry name" value="RING/U-box"/>
    <property type="match status" value="1"/>
</dbReference>
<evidence type="ECO:0000256" key="2">
    <source>
        <dbReference type="ARBA" id="ARBA00022771"/>
    </source>
</evidence>
<dbReference type="GO" id="GO:0061630">
    <property type="term" value="F:ubiquitin protein ligase activity"/>
    <property type="evidence" value="ECO:0007669"/>
    <property type="project" value="InterPro"/>
</dbReference>
<accession>A0AA88GT73</accession>
<evidence type="ECO:0000259" key="7">
    <source>
        <dbReference type="PROSITE" id="PS50800"/>
    </source>
</evidence>
<keyword evidence="1" id="KW-0479">Metal-binding</keyword>
<dbReference type="InterPro" id="IPR017907">
    <property type="entry name" value="Znf_RING_CS"/>
</dbReference>
<dbReference type="PROSITE" id="PS50800">
    <property type="entry name" value="SAP"/>
    <property type="match status" value="1"/>
</dbReference>
<evidence type="ECO:0008006" key="10">
    <source>
        <dbReference type="Google" id="ProtNLM"/>
    </source>
</evidence>
<dbReference type="Proteomes" id="UP000816034">
    <property type="component" value="Unassembled WGS sequence"/>
</dbReference>
<keyword evidence="2 4" id="KW-0863">Zinc-finger</keyword>
<feature type="region of interest" description="Disordered" evidence="5">
    <location>
        <begin position="232"/>
        <end position="253"/>
    </location>
</feature>
<feature type="compositionally biased region" description="Polar residues" evidence="5">
    <location>
        <begin position="240"/>
        <end position="253"/>
    </location>
</feature>
<keyword evidence="9" id="KW-1185">Reference proteome</keyword>
<keyword evidence="3" id="KW-0862">Zinc</keyword>